<evidence type="ECO:0000259" key="15">
    <source>
        <dbReference type="Pfam" id="PF08328"/>
    </source>
</evidence>
<evidence type="ECO:0000256" key="10">
    <source>
        <dbReference type="ARBA" id="ARBA00030717"/>
    </source>
</evidence>
<dbReference type="AlphaFoldDB" id="A0A8J3E7L3"/>
<dbReference type="NCBIfam" id="TIGR00928">
    <property type="entry name" value="purB"/>
    <property type="match status" value="1"/>
</dbReference>
<evidence type="ECO:0000256" key="9">
    <source>
        <dbReference type="ARBA" id="ARBA00025012"/>
    </source>
</evidence>
<dbReference type="Pfam" id="PF08328">
    <property type="entry name" value="ASL_C"/>
    <property type="match status" value="1"/>
</dbReference>
<organism evidence="16 17">
    <name type="scientific">Cysteiniphilum litorale</name>
    <dbReference type="NCBI Taxonomy" id="2056700"/>
    <lineage>
        <taxon>Bacteria</taxon>
        <taxon>Pseudomonadati</taxon>
        <taxon>Pseudomonadota</taxon>
        <taxon>Gammaproteobacteria</taxon>
        <taxon>Thiotrichales</taxon>
        <taxon>Fastidiosibacteraceae</taxon>
        <taxon>Cysteiniphilum</taxon>
    </lineage>
</organism>
<dbReference type="SUPFAM" id="SSF48557">
    <property type="entry name" value="L-aspartase-like"/>
    <property type="match status" value="1"/>
</dbReference>
<evidence type="ECO:0000256" key="5">
    <source>
        <dbReference type="ARBA" id="ARBA00017058"/>
    </source>
</evidence>
<evidence type="ECO:0000256" key="8">
    <source>
        <dbReference type="ARBA" id="ARBA00024477"/>
    </source>
</evidence>
<dbReference type="CDD" id="cd01598">
    <property type="entry name" value="PurB"/>
    <property type="match status" value="1"/>
</dbReference>
<evidence type="ECO:0000256" key="1">
    <source>
        <dbReference type="ARBA" id="ARBA00004706"/>
    </source>
</evidence>
<dbReference type="Gene3D" id="1.10.40.30">
    <property type="entry name" value="Fumarase/aspartase (C-terminal domain)"/>
    <property type="match status" value="1"/>
</dbReference>
<dbReference type="GO" id="GO:0044208">
    <property type="term" value="P:'de novo' AMP biosynthetic process"/>
    <property type="evidence" value="ECO:0007669"/>
    <property type="project" value="UniProtKB-UniPathway"/>
</dbReference>
<dbReference type="UniPathway" id="UPA00074">
    <property type="reaction ID" value="UER00132"/>
</dbReference>
<dbReference type="InterPro" id="IPR020557">
    <property type="entry name" value="Fumarate_lyase_CS"/>
</dbReference>
<dbReference type="PROSITE" id="PS00163">
    <property type="entry name" value="FUMARATE_LYASES"/>
    <property type="match status" value="1"/>
</dbReference>
<comment type="pathway">
    <text evidence="2 13">Purine metabolism; AMP biosynthesis via de novo pathway; AMP from IMP: step 2/2.</text>
</comment>
<dbReference type="PANTHER" id="PTHR43411:SF1">
    <property type="entry name" value="ADENYLOSUCCINATE LYASE"/>
    <property type="match status" value="1"/>
</dbReference>
<dbReference type="InterPro" id="IPR024083">
    <property type="entry name" value="Fumarase/histidase_N"/>
</dbReference>
<dbReference type="UniPathway" id="UPA00075">
    <property type="reaction ID" value="UER00336"/>
</dbReference>
<proteinExistence type="inferred from homology"/>
<reference evidence="16" key="1">
    <citation type="journal article" date="2014" name="Int. J. Syst. Evol. Microbiol.">
        <title>Complete genome sequence of Corynebacterium casei LMG S-19264T (=DSM 44701T), isolated from a smear-ripened cheese.</title>
        <authorList>
            <consortium name="US DOE Joint Genome Institute (JGI-PGF)"/>
            <person name="Walter F."/>
            <person name="Albersmeier A."/>
            <person name="Kalinowski J."/>
            <person name="Ruckert C."/>
        </authorList>
    </citation>
    <scope>NUCLEOTIDE SEQUENCE</scope>
    <source>
        <strain evidence="16">CGMCC 1.15758</strain>
    </source>
</reference>
<protein>
    <recommendedName>
        <fullName evidence="5 12">Adenylosuccinate lyase</fullName>
        <shortName evidence="13">ASL</shortName>
        <ecNumber evidence="4 12">4.3.2.2</ecNumber>
    </recommendedName>
    <alternativeName>
        <fullName evidence="10 13">Adenylosuccinase</fullName>
    </alternativeName>
</protein>
<evidence type="ECO:0000313" key="16">
    <source>
        <dbReference type="EMBL" id="GGF87658.1"/>
    </source>
</evidence>
<dbReference type="InterPro" id="IPR013539">
    <property type="entry name" value="PurB_C"/>
</dbReference>
<sequence length="461" mass="51784">MLSLNFMDSVLCLSPVDGRYADKAASLRPFLSEYGLIYYRTLVEIKWLKHLANTPEINEVPKLSTDALNVLDGIINNFSEKDALAVKVIEKTTNHDVKAVEYFIKDKISANAELANISEFIHFACTSEDINNLSYALMLKSAIEKVVLPEVQHVQDFIQKLASDFADQPMLSRTHGQPASPTTLGKELINVAYRLSRQTKQLAQIEYLGKINGAVGNFNAHVAAYPDIDWQKLAKSFVKSLGLSYNPLTTQIEPHDYVAECFDCLCRINTICIDFNRDIWGYISLNYFKQKTIAGEIGSSTMPHKVNPIDFENAEGNLGLANALMNHLSAKLPISRWQRDLTDSTVLRNIGVGLAYSLIAYQAMLKGMKKLELNREPILEDLKNNVEVLGEAVQTVMRRYGIEKPYEKLKELTRGKRISLNDLSVFIDGLALPHEVKENLKAMTPANYIGIAEKLCQEHIN</sequence>
<dbReference type="Gene3D" id="1.10.275.10">
    <property type="entry name" value="Fumarase/aspartase (N-terminal domain)"/>
    <property type="match status" value="1"/>
</dbReference>
<dbReference type="GO" id="GO:0006189">
    <property type="term" value="P:'de novo' IMP biosynthetic process"/>
    <property type="evidence" value="ECO:0007669"/>
    <property type="project" value="UniProtKB-UniPathway"/>
</dbReference>
<comment type="catalytic activity">
    <reaction evidence="8">
        <text>(2S)-2-[5-amino-1-(5-phospho-beta-D-ribosyl)imidazole-4-carboxamido]succinate = 5-amino-1-(5-phospho-beta-D-ribosyl)imidazole-4-carboxamide + fumarate</text>
        <dbReference type="Rhea" id="RHEA:23920"/>
        <dbReference type="ChEBI" id="CHEBI:29806"/>
        <dbReference type="ChEBI" id="CHEBI:58443"/>
        <dbReference type="ChEBI" id="CHEBI:58475"/>
        <dbReference type="EC" id="4.3.2.2"/>
    </reaction>
    <physiologicalReaction direction="left-to-right" evidence="8">
        <dbReference type="Rhea" id="RHEA:23921"/>
    </physiologicalReaction>
</comment>
<dbReference type="InterPro" id="IPR008948">
    <property type="entry name" value="L-Aspartase-like"/>
</dbReference>
<comment type="caution">
    <text evidence="16">The sequence shown here is derived from an EMBL/GenBank/DDBJ whole genome shotgun (WGS) entry which is preliminary data.</text>
</comment>
<dbReference type="Gene3D" id="1.20.200.10">
    <property type="entry name" value="Fumarase/aspartase (Central domain)"/>
    <property type="match status" value="1"/>
</dbReference>
<accession>A0A8J3E7L3</accession>
<evidence type="ECO:0000256" key="11">
    <source>
        <dbReference type="ARBA" id="ARBA00049115"/>
    </source>
</evidence>
<dbReference type="GO" id="GO:0005829">
    <property type="term" value="C:cytosol"/>
    <property type="evidence" value="ECO:0007669"/>
    <property type="project" value="TreeGrafter"/>
</dbReference>
<comment type="catalytic activity">
    <reaction evidence="11">
        <text>N(6)-(1,2-dicarboxyethyl)-AMP = fumarate + AMP</text>
        <dbReference type="Rhea" id="RHEA:16853"/>
        <dbReference type="ChEBI" id="CHEBI:29806"/>
        <dbReference type="ChEBI" id="CHEBI:57567"/>
        <dbReference type="ChEBI" id="CHEBI:456215"/>
        <dbReference type="EC" id="4.3.2.2"/>
    </reaction>
    <physiologicalReaction direction="left-to-right" evidence="11">
        <dbReference type="Rhea" id="RHEA:16854"/>
    </physiologicalReaction>
</comment>
<dbReference type="InterPro" id="IPR047136">
    <property type="entry name" value="PurB_bact"/>
</dbReference>
<comment type="function">
    <text evidence="9">Catalyzes two reactions in de novo purine nucleotide biosynthesis. Catalyzes the breakdown of 5-aminoimidazole- (N-succinylocarboxamide) ribotide (SAICAR or 2-[5-amino-1-(5-phospho-beta-D-ribosyl)imidazole-4-carboxamido]succinate) to 5-aminoimidazole-4-carboxamide ribotide (AICAR or 5-amino-1-(5-phospho-beta-D-ribosyl)imidazole-4-carboxamide) and fumarate, and of adenylosuccinate (ADS or N(6)-(1,2-dicarboxyethyl)-AMP) to adenosine monophosphate (AMP) and fumarate.</text>
</comment>
<dbReference type="Proteomes" id="UP000636949">
    <property type="component" value="Unassembled WGS sequence"/>
</dbReference>
<keyword evidence="6 13" id="KW-0658">Purine biosynthesis</keyword>
<comment type="pathway">
    <text evidence="1 13">Purine metabolism; IMP biosynthesis via de novo pathway; 5-amino-1-(5-phospho-D-ribosyl)imidazole-4-carboxamide from 5-amino-1-(5-phospho-D-ribosyl)imidazole-4-carboxylate: step 2/2.</text>
</comment>
<dbReference type="InterPro" id="IPR000362">
    <property type="entry name" value="Fumarate_lyase_fam"/>
</dbReference>
<evidence type="ECO:0000256" key="2">
    <source>
        <dbReference type="ARBA" id="ARBA00004734"/>
    </source>
</evidence>
<dbReference type="PRINTS" id="PR00149">
    <property type="entry name" value="FUMRATELYASE"/>
</dbReference>
<dbReference type="EMBL" id="BMJS01000001">
    <property type="protein sequence ID" value="GGF87658.1"/>
    <property type="molecule type" value="Genomic_DNA"/>
</dbReference>
<evidence type="ECO:0000256" key="13">
    <source>
        <dbReference type="RuleBase" id="RU361172"/>
    </source>
</evidence>
<dbReference type="InterPro" id="IPR004769">
    <property type="entry name" value="Pur_lyase"/>
</dbReference>
<evidence type="ECO:0000256" key="12">
    <source>
        <dbReference type="NCBIfam" id="TIGR00928"/>
    </source>
</evidence>
<comment type="similarity">
    <text evidence="3 13">Belongs to the lyase 1 family. Adenylosuccinate lyase subfamily.</text>
</comment>
<evidence type="ECO:0000259" key="14">
    <source>
        <dbReference type="Pfam" id="PF00206"/>
    </source>
</evidence>
<dbReference type="PANTHER" id="PTHR43411">
    <property type="entry name" value="ADENYLOSUCCINATE LYASE"/>
    <property type="match status" value="1"/>
</dbReference>
<evidence type="ECO:0000313" key="17">
    <source>
        <dbReference type="Proteomes" id="UP000636949"/>
    </source>
</evidence>
<feature type="domain" description="Fumarate lyase N-terminal" evidence="14">
    <location>
        <begin position="19"/>
        <end position="316"/>
    </location>
</feature>
<evidence type="ECO:0000256" key="3">
    <source>
        <dbReference type="ARBA" id="ARBA00008273"/>
    </source>
</evidence>
<dbReference type="NCBIfam" id="NF006764">
    <property type="entry name" value="PRK09285.1"/>
    <property type="match status" value="1"/>
</dbReference>
<keyword evidence="7 13" id="KW-0456">Lyase</keyword>
<evidence type="ECO:0000256" key="4">
    <source>
        <dbReference type="ARBA" id="ARBA00012339"/>
    </source>
</evidence>
<reference evidence="16" key="2">
    <citation type="submission" date="2020-09" db="EMBL/GenBank/DDBJ databases">
        <authorList>
            <person name="Sun Q."/>
            <person name="Zhou Y."/>
        </authorList>
    </citation>
    <scope>NUCLEOTIDE SEQUENCE</scope>
    <source>
        <strain evidence="16">CGMCC 1.15758</strain>
    </source>
</reference>
<feature type="domain" description="Adenylosuccinate lyase PurB C-terminal" evidence="15">
    <location>
        <begin position="335"/>
        <end position="449"/>
    </location>
</feature>
<gene>
    <name evidence="16" type="primary">purB</name>
    <name evidence="16" type="ORF">GCM10010995_01140</name>
</gene>
<dbReference type="EC" id="4.3.2.2" evidence="4 12"/>
<evidence type="ECO:0000256" key="6">
    <source>
        <dbReference type="ARBA" id="ARBA00022755"/>
    </source>
</evidence>
<dbReference type="Pfam" id="PF00206">
    <property type="entry name" value="Lyase_1"/>
    <property type="match status" value="1"/>
</dbReference>
<name>A0A8J3E7L3_9GAMM</name>
<dbReference type="FunFam" id="1.20.200.10:FF:000004">
    <property type="entry name" value="Adenylosuccinate lyase"/>
    <property type="match status" value="1"/>
</dbReference>
<dbReference type="GO" id="GO:0004018">
    <property type="term" value="F:N6-(1,2-dicarboxyethyl)AMP AMP-lyase (fumarate-forming) activity"/>
    <property type="evidence" value="ECO:0007669"/>
    <property type="project" value="UniProtKB-UniRule"/>
</dbReference>
<evidence type="ECO:0000256" key="7">
    <source>
        <dbReference type="ARBA" id="ARBA00023239"/>
    </source>
</evidence>
<dbReference type="FunFam" id="1.10.40.30:FF:000004">
    <property type="entry name" value="Adenylosuccinate lyase"/>
    <property type="match status" value="1"/>
</dbReference>
<dbReference type="InterPro" id="IPR022761">
    <property type="entry name" value="Fumarate_lyase_N"/>
</dbReference>
<keyword evidence="17" id="KW-1185">Reference proteome</keyword>